<dbReference type="OrthoDB" id="1748863at2759"/>
<dbReference type="InterPro" id="IPR001878">
    <property type="entry name" value="Znf_CCHC"/>
</dbReference>
<dbReference type="InterPro" id="IPR036875">
    <property type="entry name" value="Znf_CCHC_sf"/>
</dbReference>
<evidence type="ECO:0000313" key="3">
    <source>
        <dbReference type="EMBL" id="CAD2196899.1"/>
    </source>
</evidence>
<name>A0A6V7XC42_MELEN</name>
<comment type="caution">
    <text evidence="3">The sequence shown here is derived from an EMBL/GenBank/DDBJ whole genome shotgun (WGS) entry which is preliminary data.</text>
</comment>
<organism evidence="3 4">
    <name type="scientific">Meloidogyne enterolobii</name>
    <name type="common">Root-knot nematode worm</name>
    <name type="synonym">Meloidogyne mayaguensis</name>
    <dbReference type="NCBI Taxonomy" id="390850"/>
    <lineage>
        <taxon>Eukaryota</taxon>
        <taxon>Metazoa</taxon>
        <taxon>Ecdysozoa</taxon>
        <taxon>Nematoda</taxon>
        <taxon>Chromadorea</taxon>
        <taxon>Rhabditida</taxon>
        <taxon>Tylenchina</taxon>
        <taxon>Tylenchomorpha</taxon>
        <taxon>Tylenchoidea</taxon>
        <taxon>Meloidogynidae</taxon>
        <taxon>Meloidogyninae</taxon>
        <taxon>Meloidogyne</taxon>
    </lineage>
</organism>
<reference evidence="3 4" key="1">
    <citation type="submission" date="2020-08" db="EMBL/GenBank/DDBJ databases">
        <authorList>
            <person name="Koutsovoulos G."/>
            <person name="Danchin GJ E."/>
        </authorList>
    </citation>
    <scope>NUCLEOTIDE SEQUENCE [LARGE SCALE GENOMIC DNA]</scope>
</reference>
<dbReference type="PROSITE" id="PS50158">
    <property type="entry name" value="ZF_CCHC"/>
    <property type="match status" value="1"/>
</dbReference>
<evidence type="ECO:0000313" key="4">
    <source>
        <dbReference type="Proteomes" id="UP000580250"/>
    </source>
</evidence>
<dbReference type="EMBL" id="CAJEWN010001373">
    <property type="protein sequence ID" value="CAD2196899.1"/>
    <property type="molecule type" value="Genomic_DNA"/>
</dbReference>
<dbReference type="AlphaFoldDB" id="A0A6V7XC42"/>
<dbReference type="SUPFAM" id="SSF57756">
    <property type="entry name" value="Retrovirus zinc finger-like domains"/>
    <property type="match status" value="1"/>
</dbReference>
<sequence>MSETDPIESDSPVINKNLYRGKSNDEYAKIADLDKLLVATHTLEDSLNRNVRLINRRANSNTNAINQMAMEVNTHLSTVNSKVALISSKVDKLVGTATSLDELYIKAQEIEALLASGNDSQEEALKRAIHAIQPQVDHSTNRNITSWTPISNNSNRGPNNITYQNQPQRPFGANQIPNNNYRNFRRGGSANQRNGRYQNNQRGYGERNWSGRPMCTHCGVTGHLAYNCWRRRQMPSNSNAVVRGGRNFSQNRANMGLGNNKGINMIQSSNKQYTDTNTFMTGMNSQPVTTGGVRGLSDVDVHKNNIYPA</sequence>
<dbReference type="GO" id="GO:0008270">
    <property type="term" value="F:zinc ion binding"/>
    <property type="evidence" value="ECO:0007669"/>
    <property type="project" value="UniProtKB-KW"/>
</dbReference>
<keyword evidence="1" id="KW-0862">Zinc</keyword>
<keyword evidence="1" id="KW-0863">Zinc-finger</keyword>
<protein>
    <recommendedName>
        <fullName evidence="2">CCHC-type domain-containing protein</fullName>
    </recommendedName>
</protein>
<keyword evidence="1" id="KW-0479">Metal-binding</keyword>
<proteinExistence type="predicted"/>
<dbReference type="GO" id="GO:0003676">
    <property type="term" value="F:nucleic acid binding"/>
    <property type="evidence" value="ECO:0007669"/>
    <property type="project" value="InterPro"/>
</dbReference>
<dbReference type="GO" id="GO:0019899">
    <property type="term" value="F:enzyme binding"/>
    <property type="evidence" value="ECO:0007669"/>
    <property type="project" value="UniProtKB-ARBA"/>
</dbReference>
<evidence type="ECO:0000259" key="2">
    <source>
        <dbReference type="PROSITE" id="PS50158"/>
    </source>
</evidence>
<accession>A0A6V7XC42</accession>
<evidence type="ECO:0000256" key="1">
    <source>
        <dbReference type="PROSITE-ProRule" id="PRU00047"/>
    </source>
</evidence>
<dbReference type="Proteomes" id="UP000580250">
    <property type="component" value="Unassembled WGS sequence"/>
</dbReference>
<feature type="domain" description="CCHC-type" evidence="2">
    <location>
        <begin position="215"/>
        <end position="228"/>
    </location>
</feature>
<gene>
    <name evidence="3" type="ORF">MENT_LOCUS50102</name>
</gene>